<evidence type="ECO:0000256" key="10">
    <source>
        <dbReference type="PROSITE-ProRule" id="PRU00042"/>
    </source>
</evidence>
<evidence type="ECO:0000256" key="8">
    <source>
        <dbReference type="ARBA" id="ARBA00023163"/>
    </source>
</evidence>
<feature type="domain" description="C2H2-type" evidence="11">
    <location>
        <begin position="285"/>
        <end position="313"/>
    </location>
</feature>
<protein>
    <submittedName>
        <fullName evidence="12">Zinc finger protein</fullName>
    </submittedName>
</protein>
<proteinExistence type="predicted"/>
<evidence type="ECO:0000256" key="3">
    <source>
        <dbReference type="ARBA" id="ARBA00022737"/>
    </source>
</evidence>
<dbReference type="Proteomes" id="UP001151699">
    <property type="component" value="Chromosome C"/>
</dbReference>
<evidence type="ECO:0000256" key="9">
    <source>
        <dbReference type="ARBA" id="ARBA00023242"/>
    </source>
</evidence>
<dbReference type="Pfam" id="PF13894">
    <property type="entry name" value="zf-C2H2_4"/>
    <property type="match status" value="1"/>
</dbReference>
<dbReference type="PROSITE" id="PS50157">
    <property type="entry name" value="ZINC_FINGER_C2H2_2"/>
    <property type="match status" value="8"/>
</dbReference>
<name>A0A9Q0MTB3_9DIPT</name>
<feature type="domain" description="C2H2-type" evidence="11">
    <location>
        <begin position="162"/>
        <end position="190"/>
    </location>
</feature>
<keyword evidence="6" id="KW-0805">Transcription regulation</keyword>
<reference evidence="12" key="1">
    <citation type="submission" date="2022-07" db="EMBL/GenBank/DDBJ databases">
        <authorList>
            <person name="Trinca V."/>
            <person name="Uliana J.V.C."/>
            <person name="Torres T.T."/>
            <person name="Ward R.J."/>
            <person name="Monesi N."/>
        </authorList>
    </citation>
    <scope>NUCLEOTIDE SEQUENCE</scope>
    <source>
        <strain evidence="12">HSMRA1968</strain>
        <tissue evidence="12">Whole embryos</tissue>
    </source>
</reference>
<sequence length="480" mass="55129">MDPLITNFDSTSDKKFGEIYCNYMGVLSFHCVFCPTQLAHTDEFILHYMIHFRDVFEIKQELAEDSNVDEPNVSTPESDEIKLEQTLASTLICDEIKLEAKHSEDYDGSTNHSFSDVESEQSMKVKLMDPKKCGICGQTFIVRKLLKDHIRVHQAGPIPKFYECDVCGRRVNQKKNLLTHIRRRHGQKVKCEICGKLLRQHYMVAHIRRHNNERNFKCMLCDKAFVMAGELTSHLKLHYTAPPEKLPSSKKFVEPQTCSVCGQRFIGINAYERHIQSHGTTPSLYECDICGGKVKEKKNLRSHMLTLHSGLPKVKVPCTICGKVFGRKYLNLHVRKHNVMDRKPNHMCPICGKTFLVSGDLSAHIRQHNKVVETAPCTVCGKVFAIPGPLSDHMRVHTGERPFPCQICGTRFRTKNMLYVHRTIHWTGKNFSCDICEMKFKNPAGVRSHKRKVHGKKITTRKRRNNDLIPPIIKQENLNI</sequence>
<dbReference type="PANTHER" id="PTHR24394">
    <property type="entry name" value="ZINC FINGER PROTEIN"/>
    <property type="match status" value="1"/>
</dbReference>
<comment type="caution">
    <text evidence="12">The sequence shown here is derived from an EMBL/GenBank/DDBJ whole genome shotgun (WGS) entry which is preliminary data.</text>
</comment>
<keyword evidence="8" id="KW-0804">Transcription</keyword>
<accession>A0A9Q0MTB3</accession>
<evidence type="ECO:0000256" key="6">
    <source>
        <dbReference type="ARBA" id="ARBA00023015"/>
    </source>
</evidence>
<evidence type="ECO:0000256" key="5">
    <source>
        <dbReference type="ARBA" id="ARBA00022833"/>
    </source>
</evidence>
<evidence type="ECO:0000256" key="2">
    <source>
        <dbReference type="ARBA" id="ARBA00022723"/>
    </source>
</evidence>
<dbReference type="SMART" id="SM00355">
    <property type="entry name" value="ZnF_C2H2"/>
    <property type="match status" value="12"/>
</dbReference>
<keyword evidence="7" id="KW-0238">DNA-binding</keyword>
<feature type="domain" description="C2H2-type" evidence="11">
    <location>
        <begin position="346"/>
        <end position="368"/>
    </location>
</feature>
<keyword evidence="9" id="KW-0539">Nucleus</keyword>
<evidence type="ECO:0000256" key="1">
    <source>
        <dbReference type="ARBA" id="ARBA00004123"/>
    </source>
</evidence>
<evidence type="ECO:0000256" key="7">
    <source>
        <dbReference type="ARBA" id="ARBA00023125"/>
    </source>
</evidence>
<dbReference type="PANTHER" id="PTHR24394:SF29">
    <property type="entry name" value="MYONEURIN"/>
    <property type="match status" value="1"/>
</dbReference>
<feature type="domain" description="C2H2-type" evidence="11">
    <location>
        <begin position="431"/>
        <end position="454"/>
    </location>
</feature>
<dbReference type="PROSITE" id="PS00028">
    <property type="entry name" value="ZINC_FINGER_C2H2_1"/>
    <property type="match status" value="9"/>
</dbReference>
<comment type="subcellular location">
    <subcellularLocation>
        <location evidence="1">Nucleus</location>
    </subcellularLocation>
</comment>
<keyword evidence="3" id="KW-0677">Repeat</keyword>
<keyword evidence="5" id="KW-0862">Zinc</keyword>
<evidence type="ECO:0000259" key="11">
    <source>
        <dbReference type="PROSITE" id="PS50157"/>
    </source>
</evidence>
<dbReference type="InterPro" id="IPR036236">
    <property type="entry name" value="Znf_C2H2_sf"/>
</dbReference>
<dbReference type="InterPro" id="IPR013087">
    <property type="entry name" value="Znf_C2H2_type"/>
</dbReference>
<dbReference type="AlphaFoldDB" id="A0A9Q0MTB3"/>
<dbReference type="EMBL" id="WJQU01000004">
    <property type="protein sequence ID" value="KAJ6636749.1"/>
    <property type="molecule type" value="Genomic_DNA"/>
</dbReference>
<dbReference type="OrthoDB" id="8922241at2759"/>
<dbReference type="FunFam" id="3.30.160.60:FF:000322">
    <property type="entry name" value="GDNF-inducible zinc finger protein 1"/>
    <property type="match status" value="1"/>
</dbReference>
<feature type="domain" description="C2H2-type" evidence="11">
    <location>
        <begin position="403"/>
        <end position="430"/>
    </location>
</feature>
<keyword evidence="4 10" id="KW-0863">Zinc-finger</keyword>
<organism evidence="12 13">
    <name type="scientific">Pseudolycoriella hygida</name>
    <dbReference type="NCBI Taxonomy" id="35572"/>
    <lineage>
        <taxon>Eukaryota</taxon>
        <taxon>Metazoa</taxon>
        <taxon>Ecdysozoa</taxon>
        <taxon>Arthropoda</taxon>
        <taxon>Hexapoda</taxon>
        <taxon>Insecta</taxon>
        <taxon>Pterygota</taxon>
        <taxon>Neoptera</taxon>
        <taxon>Endopterygota</taxon>
        <taxon>Diptera</taxon>
        <taxon>Nematocera</taxon>
        <taxon>Sciaroidea</taxon>
        <taxon>Sciaridae</taxon>
        <taxon>Pseudolycoriella</taxon>
    </lineage>
</organism>
<gene>
    <name evidence="12" type="primary">Zfp26_4</name>
    <name evidence="12" type="ORF">Bhyg_15343</name>
</gene>
<evidence type="ECO:0000256" key="4">
    <source>
        <dbReference type="ARBA" id="ARBA00022771"/>
    </source>
</evidence>
<feature type="domain" description="C2H2-type" evidence="11">
    <location>
        <begin position="375"/>
        <end position="402"/>
    </location>
</feature>
<evidence type="ECO:0000313" key="12">
    <source>
        <dbReference type="EMBL" id="KAJ6636749.1"/>
    </source>
</evidence>
<dbReference type="GO" id="GO:0008270">
    <property type="term" value="F:zinc ion binding"/>
    <property type="evidence" value="ECO:0007669"/>
    <property type="project" value="UniProtKB-KW"/>
</dbReference>
<keyword evidence="2" id="KW-0479">Metal-binding</keyword>
<dbReference type="Pfam" id="PF00096">
    <property type="entry name" value="zf-C2H2"/>
    <property type="match status" value="8"/>
</dbReference>
<feature type="domain" description="C2H2-type" evidence="11">
    <location>
        <begin position="131"/>
        <end position="153"/>
    </location>
</feature>
<dbReference type="GO" id="GO:0005634">
    <property type="term" value="C:nucleus"/>
    <property type="evidence" value="ECO:0007669"/>
    <property type="project" value="UniProtKB-SubCell"/>
</dbReference>
<dbReference type="Gene3D" id="3.30.160.60">
    <property type="entry name" value="Classic Zinc Finger"/>
    <property type="match status" value="6"/>
</dbReference>
<evidence type="ECO:0000313" key="13">
    <source>
        <dbReference type="Proteomes" id="UP001151699"/>
    </source>
</evidence>
<dbReference type="GO" id="GO:0003677">
    <property type="term" value="F:DNA binding"/>
    <property type="evidence" value="ECO:0007669"/>
    <property type="project" value="UniProtKB-KW"/>
</dbReference>
<dbReference type="GO" id="GO:0000981">
    <property type="term" value="F:DNA-binding transcription factor activity, RNA polymerase II-specific"/>
    <property type="evidence" value="ECO:0007669"/>
    <property type="project" value="TreeGrafter"/>
</dbReference>
<keyword evidence="13" id="KW-1185">Reference proteome</keyword>
<dbReference type="SUPFAM" id="SSF57667">
    <property type="entry name" value="beta-beta-alpha zinc fingers"/>
    <property type="match status" value="6"/>
</dbReference>
<feature type="domain" description="C2H2-type" evidence="11">
    <location>
        <begin position="216"/>
        <end position="243"/>
    </location>
</feature>